<dbReference type="Proteomes" id="UP000201389">
    <property type="component" value="Segment"/>
</dbReference>
<dbReference type="KEGG" id="vg:15011475"/>
<keyword evidence="2" id="KW-1185">Reference proteome</keyword>
<protein>
    <submittedName>
        <fullName evidence="1">Uncharacterized protein</fullName>
    </submittedName>
</protein>
<proteinExistence type="predicted"/>
<evidence type="ECO:0000313" key="1">
    <source>
        <dbReference type="EMBL" id="AGH31443.1"/>
    </source>
</evidence>
<name>M4QRG1_9CAUD</name>
<accession>M4QRG1</accession>
<organism evidence="1 2">
    <name type="scientific">Loktanella phage pCB2051-A</name>
    <dbReference type="NCBI Taxonomy" id="754044"/>
    <lineage>
        <taxon>Viruses</taxon>
        <taxon>Duplodnaviria</taxon>
        <taxon>Heunggongvirae</taxon>
        <taxon>Uroviricota</taxon>
        <taxon>Caudoviricetes</taxon>
        <taxon>Casjensviridae</taxon>
        <taxon>Broinstvirus</taxon>
        <taxon>Broinstvirus pCB2051A</taxon>
    </lineage>
</organism>
<evidence type="ECO:0000313" key="2">
    <source>
        <dbReference type="Proteomes" id="UP000201389"/>
    </source>
</evidence>
<dbReference type="RefSeq" id="YP_007674903.1">
    <property type="nucleotide sequence ID" value="NC_020853.1"/>
</dbReference>
<gene>
    <name evidence="1" type="ORF">LOKG_00006</name>
</gene>
<dbReference type="EMBL" id="HQ632859">
    <property type="protein sequence ID" value="AGH31443.1"/>
    <property type="molecule type" value="Genomic_DNA"/>
</dbReference>
<dbReference type="GeneID" id="15011475"/>
<reference evidence="1 2" key="1">
    <citation type="submission" date="2010-10" db="EMBL/GenBank/DDBJ databases">
        <title>The Genome Sequence of Loktanella phage pCB2051-A.</title>
        <authorList>
            <consortium name="The Broad Institute Genome Sequencing Platform"/>
            <person name="Henn M.R."/>
            <person name="Buchan A."/>
            <person name="Levin J."/>
            <person name="Malboeuf C."/>
            <person name="Casali M."/>
            <person name="Russ C."/>
            <person name="Lennon N."/>
            <person name="Chapman S.B."/>
            <person name="Erlich R."/>
            <person name="Young S.K."/>
            <person name="Yandava C."/>
            <person name="Zeng Q."/>
            <person name="Alvarado L."/>
            <person name="Anderson S."/>
            <person name="Berlin A."/>
            <person name="Chen Z."/>
            <person name="Freedman E."/>
            <person name="Gellesch M."/>
            <person name="Goldberg J."/>
            <person name="Green L."/>
            <person name="Griggs A."/>
            <person name="Gujja S."/>
            <person name="Heilman E.R."/>
            <person name="Heiman D."/>
            <person name="Hollinger A."/>
            <person name="Howarth C."/>
            <person name="Larson L."/>
            <person name="Mehta T."/>
            <person name="Pearson M."/>
            <person name="Roberts A."/>
            <person name="Ryan E."/>
            <person name="Saif S."/>
            <person name="Shea T."/>
            <person name="Shenoy N."/>
            <person name="Sisk P."/>
            <person name="Stolte C."/>
            <person name="Sykes S."/>
            <person name="White J."/>
            <person name="Haas B."/>
            <person name="Nusbaum C."/>
            <person name="Birren B."/>
        </authorList>
    </citation>
    <scope>NUCLEOTIDE SEQUENCE [LARGE SCALE GENOMIC DNA]</scope>
    <source>
        <strain evidence="2">pCB2051-A</strain>
    </source>
</reference>
<sequence length="63" mass="7026">MMIIMPKVFSVIETTDQGQPVAMPVDSIATIIDKIPNGEHLRFMVGVRGLHQEFLKSGYRGKP</sequence>